<evidence type="ECO:0000313" key="3">
    <source>
        <dbReference type="Proteomes" id="UP001365405"/>
    </source>
</evidence>
<protein>
    <submittedName>
        <fullName evidence="2">AMP-binding protein</fullName>
    </submittedName>
</protein>
<dbReference type="InterPro" id="IPR053158">
    <property type="entry name" value="CapK_Type1_Caps_Biosynth"/>
</dbReference>
<dbReference type="InterPro" id="IPR042099">
    <property type="entry name" value="ANL_N_sf"/>
</dbReference>
<dbReference type="Pfam" id="PF00501">
    <property type="entry name" value="AMP-binding"/>
    <property type="match status" value="1"/>
</dbReference>
<dbReference type="Gene3D" id="3.40.50.12780">
    <property type="entry name" value="N-terminal domain of ligase-like"/>
    <property type="match status" value="1"/>
</dbReference>
<dbReference type="PANTHER" id="PTHR36932">
    <property type="entry name" value="CAPSULAR POLYSACCHARIDE BIOSYNTHESIS PROTEIN"/>
    <property type="match status" value="1"/>
</dbReference>
<comment type="caution">
    <text evidence="2">The sequence shown here is derived from an EMBL/GenBank/DDBJ whole genome shotgun (WGS) entry which is preliminary data.</text>
</comment>
<organism evidence="2 3">
    <name type="scientific">Pseudaquabacterium inlustre</name>
    <dbReference type="NCBI Taxonomy" id="2984192"/>
    <lineage>
        <taxon>Bacteria</taxon>
        <taxon>Pseudomonadati</taxon>
        <taxon>Pseudomonadota</taxon>
        <taxon>Betaproteobacteria</taxon>
        <taxon>Burkholderiales</taxon>
        <taxon>Sphaerotilaceae</taxon>
        <taxon>Pseudaquabacterium</taxon>
    </lineage>
</organism>
<evidence type="ECO:0000259" key="1">
    <source>
        <dbReference type="Pfam" id="PF00501"/>
    </source>
</evidence>
<dbReference type="EMBL" id="JBBUTH010000011">
    <property type="protein sequence ID" value="MEK8053338.1"/>
    <property type="molecule type" value="Genomic_DNA"/>
</dbReference>
<reference evidence="2 3" key="1">
    <citation type="submission" date="2024-04" db="EMBL/GenBank/DDBJ databases">
        <title>Novel species of the genus Ideonella isolated from streams.</title>
        <authorList>
            <person name="Lu H."/>
        </authorList>
    </citation>
    <scope>NUCLEOTIDE SEQUENCE [LARGE SCALE GENOMIC DNA]</scope>
    <source>
        <strain evidence="2 3">DXS22W</strain>
    </source>
</reference>
<dbReference type="Proteomes" id="UP001365405">
    <property type="component" value="Unassembled WGS sequence"/>
</dbReference>
<feature type="domain" description="AMP-dependent synthetase/ligase" evidence="1">
    <location>
        <begin position="197"/>
        <end position="311"/>
    </location>
</feature>
<dbReference type="InterPro" id="IPR000873">
    <property type="entry name" value="AMP-dep_synth/lig_dom"/>
</dbReference>
<dbReference type="SUPFAM" id="SSF56801">
    <property type="entry name" value="Acetyl-CoA synthetase-like"/>
    <property type="match status" value="1"/>
</dbReference>
<proteinExistence type="predicted"/>
<dbReference type="RefSeq" id="WP_341413078.1">
    <property type="nucleotide sequence ID" value="NZ_JBBUTH010000011.1"/>
</dbReference>
<keyword evidence="3" id="KW-1185">Reference proteome</keyword>
<name>A0ABU9CND1_9BURK</name>
<dbReference type="PANTHER" id="PTHR36932:SF1">
    <property type="entry name" value="CAPSULAR POLYSACCHARIDE BIOSYNTHESIS PROTEIN"/>
    <property type="match status" value="1"/>
</dbReference>
<accession>A0ABU9CND1</accession>
<sequence length="458" mass="50812">MTGLYTAITSGLVFPLHERLKRHATVAVRRGLEQSQWWPAERLQALQVERLRALLTDVGVQVPYYRELFAARGFDPQAVRSLTDLQQLPLLTKPLIRANTERLKHAQPAGLARFNTGGSSGEPLIFFIGRERVSHDVAAKWRATRWWGVDIGDPEMVVWGSPIELGAQDRVRALRDKLLRTELLPAFEMSEAKLDGFVAAIRRQRPRMLFGYPSALTHIARHAQQRGQRMDDLGIRVAFVTSERLYDDQRAAISGVFGCKVANGYGGRDAGFIAHECPEGGMHLTAEDIIVEIVDRDGRVLPPGEAGEVVVTHLATRDFPFVRYATGDVAVLGTQPCACGRGLPCLERIEGRTTDFVMAADGTVMHGLALVYVLRDLPGVRQFKIVQETLQRTRVLAVVDDSVGPGFEPHVISRFQRRLGEGVQVQVERVAAIAPEKSGKFRYVVSLISTGAEQTLNR</sequence>
<gene>
    <name evidence="2" type="ORF">AACH10_23985</name>
</gene>
<evidence type="ECO:0000313" key="2">
    <source>
        <dbReference type="EMBL" id="MEK8053338.1"/>
    </source>
</evidence>